<dbReference type="EMBL" id="WIXP02000015">
    <property type="protein sequence ID" value="KAF6199009.1"/>
    <property type="molecule type" value="Genomic_DNA"/>
</dbReference>
<comment type="caution">
    <text evidence="1">The sequence shown here is derived from an EMBL/GenBank/DDBJ whole genome shotgun (WGS) entry which is preliminary data.</text>
</comment>
<protein>
    <submittedName>
        <fullName evidence="1">Uncharacterized protein</fullName>
    </submittedName>
</protein>
<accession>A0A6A4IVQ7</accession>
<evidence type="ECO:0000313" key="1">
    <source>
        <dbReference type="EMBL" id="KAF6199009.1"/>
    </source>
</evidence>
<organism evidence="1 2">
    <name type="scientific">Apolygus lucorum</name>
    <name type="common">Small green plant bug</name>
    <name type="synonym">Lygocoris lucorum</name>
    <dbReference type="NCBI Taxonomy" id="248454"/>
    <lineage>
        <taxon>Eukaryota</taxon>
        <taxon>Metazoa</taxon>
        <taxon>Ecdysozoa</taxon>
        <taxon>Arthropoda</taxon>
        <taxon>Hexapoda</taxon>
        <taxon>Insecta</taxon>
        <taxon>Pterygota</taxon>
        <taxon>Neoptera</taxon>
        <taxon>Paraneoptera</taxon>
        <taxon>Hemiptera</taxon>
        <taxon>Heteroptera</taxon>
        <taxon>Panheteroptera</taxon>
        <taxon>Cimicomorpha</taxon>
        <taxon>Miridae</taxon>
        <taxon>Mirini</taxon>
        <taxon>Apolygus</taxon>
    </lineage>
</organism>
<evidence type="ECO:0000313" key="2">
    <source>
        <dbReference type="Proteomes" id="UP000466442"/>
    </source>
</evidence>
<sequence>MMGRRMVISLTLLALMIGVNSQALQQWYLPSGRFFGREWNLVTRTQDQRGQPSGTMVSRIRQGFLVSSSQDQMMSGDEQAWIPTSYTVAVEPQASLVRGGSLEPEHLPMEQAPTSGADFVLPIAIESQTGSDPDHPVVVDAEENKFVINQRKKRDSIFDRLSPSRFLSNRRGRDTRGAKKSAVEGTSKGIMDKRVIPVVEDVDETPEKDAARHKRGTDDNLSSWQYYFRSPRDLESMLHKITSRSTSGAEGRRRRSVDKRSFEIPFFSELFDV</sequence>
<reference evidence="1" key="1">
    <citation type="journal article" date="2021" name="Mol. Ecol. Resour.">
        <title>Apolygus lucorum genome provides insights into omnivorousness and mesophyll feeding.</title>
        <authorList>
            <person name="Liu Y."/>
            <person name="Liu H."/>
            <person name="Wang H."/>
            <person name="Huang T."/>
            <person name="Liu B."/>
            <person name="Yang B."/>
            <person name="Yin L."/>
            <person name="Li B."/>
            <person name="Zhang Y."/>
            <person name="Zhang S."/>
            <person name="Jiang F."/>
            <person name="Zhang X."/>
            <person name="Ren Y."/>
            <person name="Wang B."/>
            <person name="Wang S."/>
            <person name="Lu Y."/>
            <person name="Wu K."/>
            <person name="Fan W."/>
            <person name="Wang G."/>
        </authorList>
    </citation>
    <scope>NUCLEOTIDE SEQUENCE</scope>
    <source>
        <strain evidence="1">12Hb</strain>
    </source>
</reference>
<dbReference type="AlphaFoldDB" id="A0A6A4IVQ7"/>
<gene>
    <name evidence="1" type="ORF">GE061_007032</name>
</gene>
<dbReference type="Proteomes" id="UP000466442">
    <property type="component" value="Unassembled WGS sequence"/>
</dbReference>
<name>A0A6A4IVQ7_APOLU</name>
<proteinExistence type="predicted"/>
<keyword evidence="2" id="KW-1185">Reference proteome</keyword>